<dbReference type="AlphaFoldDB" id="A0A2T5ZVG7"/>
<keyword evidence="3" id="KW-1185">Reference proteome</keyword>
<dbReference type="EMBL" id="QBKP01000074">
    <property type="protein sequence ID" value="PTX35542.1"/>
    <property type="molecule type" value="Genomic_DNA"/>
</dbReference>
<gene>
    <name evidence="2" type="ORF">C8N34_101560</name>
    <name evidence="1" type="ORF">C8N34_1741</name>
</gene>
<comment type="caution">
    <text evidence="1">The sequence shown here is derived from an EMBL/GenBank/DDBJ whole genome shotgun (WGS) entry which is preliminary data.</text>
</comment>
<dbReference type="EMBL" id="QBKP01000001">
    <property type="protein sequence ID" value="PTX53639.1"/>
    <property type="molecule type" value="Genomic_DNA"/>
</dbReference>
<proteinExistence type="predicted"/>
<evidence type="ECO:0000313" key="3">
    <source>
        <dbReference type="Proteomes" id="UP000244224"/>
    </source>
</evidence>
<evidence type="ECO:0000313" key="1">
    <source>
        <dbReference type="EMBL" id="PTX35542.1"/>
    </source>
</evidence>
<dbReference type="Proteomes" id="UP000244224">
    <property type="component" value="Unassembled WGS sequence"/>
</dbReference>
<accession>A0A2T5ZVG7</accession>
<sequence>VAAIGRTYLPLKLALPFARRGFSLYRPMLAI</sequence>
<name>A0A2T5ZVG7_9RHOB</name>
<feature type="non-terminal residue" evidence="1">
    <location>
        <position position="1"/>
    </location>
</feature>
<evidence type="ECO:0000313" key="2">
    <source>
        <dbReference type="EMBL" id="PTX53639.1"/>
    </source>
</evidence>
<reference evidence="1 3" key="1">
    <citation type="submission" date="2018-04" db="EMBL/GenBank/DDBJ databases">
        <title>Genomic Encyclopedia of Archaeal and Bacterial Type Strains, Phase II (KMG-II): from individual species to whole genera.</title>
        <authorList>
            <person name="Goeker M."/>
        </authorList>
    </citation>
    <scope>NUCLEOTIDE SEQUENCE [LARGE SCALE GENOMIC DNA]</scope>
    <source>
        <strain evidence="1 3">DSM 21823</strain>
    </source>
</reference>
<protein>
    <submittedName>
        <fullName evidence="1">Uncharacterized protein</fullName>
    </submittedName>
</protein>
<organism evidence="1 3">
    <name type="scientific">Gemmobacter caeni</name>
    <dbReference type="NCBI Taxonomy" id="589035"/>
    <lineage>
        <taxon>Bacteria</taxon>
        <taxon>Pseudomonadati</taxon>
        <taxon>Pseudomonadota</taxon>
        <taxon>Alphaproteobacteria</taxon>
        <taxon>Rhodobacterales</taxon>
        <taxon>Paracoccaceae</taxon>
        <taxon>Gemmobacter</taxon>
    </lineage>
</organism>